<dbReference type="CDD" id="cd03232">
    <property type="entry name" value="ABCG_PDR_domain2"/>
    <property type="match status" value="1"/>
</dbReference>
<feature type="transmembrane region" description="Helical" evidence="10">
    <location>
        <begin position="1426"/>
        <end position="1447"/>
    </location>
</feature>
<keyword evidence="3" id="KW-0813">Transport</keyword>
<evidence type="ECO:0000256" key="3">
    <source>
        <dbReference type="ARBA" id="ARBA00022448"/>
    </source>
</evidence>
<dbReference type="InterPro" id="IPR017871">
    <property type="entry name" value="ABC_transporter-like_CS"/>
</dbReference>
<dbReference type="PANTHER" id="PTHR19241">
    <property type="entry name" value="ATP-BINDING CASSETTE TRANSPORTER"/>
    <property type="match status" value="1"/>
</dbReference>
<dbReference type="Proteomes" id="UP000095751">
    <property type="component" value="Unassembled WGS sequence"/>
</dbReference>
<evidence type="ECO:0000256" key="5">
    <source>
        <dbReference type="ARBA" id="ARBA00022741"/>
    </source>
</evidence>
<evidence type="ECO:0000259" key="11">
    <source>
        <dbReference type="PROSITE" id="PS50893"/>
    </source>
</evidence>
<dbReference type="PROSITE" id="PS00211">
    <property type="entry name" value="ABC_TRANSPORTER_1"/>
    <property type="match status" value="1"/>
</dbReference>
<dbReference type="Pfam" id="PF01061">
    <property type="entry name" value="ABC2_membrane"/>
    <property type="match status" value="2"/>
</dbReference>
<dbReference type="GO" id="GO:0005524">
    <property type="term" value="F:ATP binding"/>
    <property type="evidence" value="ECO:0007669"/>
    <property type="project" value="UniProtKB-KW"/>
</dbReference>
<evidence type="ECO:0000256" key="6">
    <source>
        <dbReference type="ARBA" id="ARBA00022840"/>
    </source>
</evidence>
<feature type="transmembrane region" description="Helical" evidence="10">
    <location>
        <begin position="876"/>
        <end position="902"/>
    </location>
</feature>
<sequence>MSSKESEGERDRAEERSDPNTSSNNNDNSASRRHTFDQSASSGDYISDVGTDDETPSEPKKKRPTGIGSFIFKSNRKNNLKRNNTGKGNDNVNDKQDDQSYLFSLVRQQEAINKYTKNLLKSQKKSSVCSAVDQPNEKVKAEATDDDDDATGIVEEGRMRIDNIETESRSTIESYGGSKGSIDTTGTGRNKSVVLTDDQKEEASKGILLLEEAFKDYIGFIYRFPIEIRMEKLSYSVPYTEASTKITTVYNSSFLYKIIKPLKSLTNGAKETNHANVSYTKHVLDNISLSLKPGKMYLVLGPPGSGKSSLLKAIAGRLFRKGKEELEGSVTYNGTELYDSKGFYDQPNVHLENAISLIDQLDRHAPRYTVEETFNFAFKCKRRNGRHIDFRFQDDTPKNRELAKKADDSNMLVDTYIKLLGIDHVRHSFVGNDEIRGVSGGQRRRVTIGEMLMNNSPVICGDEISNGLDAESTFDIISTMGYIGKGRQKLQVISLLQPSPETVALFDEVILLAEGKILYAGPIVHVENYFASLGYVAPRHMDVGDFLQLISTRDGEELYDPPPDMAEIRPKQNPYTLNELAGKFQESRFGKRIDLHLKEPNQRVWGSAHEDILKSDDKDGTEYLDDTKYKTRYENNFVTCMRLNLKRQITLWRRDKRVLIANAVKNTIMGISVGGVFYQTDDVISILGVLFQGMLFVMLGGMVTAPAFVDERLIYYKQNDANYFGAFSFVFAKVISKLPQTAMDCIIFGTILYYMVGLAPQPMYYFSFLGIVFVFNILMSEFLFVFSTFAAAKSMVQTASACVVFIFMLFCGFLIPPITIPNYFQWIYWYNPLAWAYRAVVVNAFRNDDYTDEEADRILTRNGFVDHNGEPFSRDWIVWGFIFMGGHILLSVLVSAVILASVRVQTKSPPSFESIEKVDEDIREQAEGDEAIGSEDAIIPFKPITLSFEDICYDVKASTGDEDLRLLHNVNGYFRAGRMCALMGESGAGKTTLMDVIALRKNSGTISGDIRVNGFPQDQKSFRRCSGYVEQFDIQSPQLTVRETILFSALLRLDANRVKTNEEKEKFCDTVIRTLELTPLAHCLVGSDEEGGLSFEQKKRLSIAVELAASPSILFLDEPTTGLDARSASLVVKLLRKIADQGRTICATIHQPSSAVFDMFDDLLLLKKGGRSVYCGELGFQSRTLIEYFEGHGATKIKPGDNPANWMLRVMPESENDFAEIYIQSLEYTQLKKQIEAAKVDPPKELEITYLTEFAVPTSTRQKLTNRRLQNIYWRSPAYNYSRLMVCVAIAFILGSVFVTERNLEILTEDQVRAYFSVTFLSFIIIGILSITSVLPVMLAIRDVFYKQLAAGMIDNNSLGWALGVAEKGFIVLASFLFCLFYLSTAGTVAHMTFLKAFKFWGFFTFNIAIYSYFGQAFMCLVPTMATAQILCSVFIGLNNFFSGLIVRPQYMKNVFAFTYWITPGHYVYEGLILSQYWDDQRPVVASPGSQFHEWLGCERLDSGDDCEGTVEQYVWVFFGEKFNEGNIYMDVLVLALYLLVARVATFFALKKFQYTNT</sequence>
<feature type="transmembrane region" description="Helical" evidence="10">
    <location>
        <begin position="1320"/>
        <end position="1341"/>
    </location>
</feature>
<evidence type="ECO:0000256" key="1">
    <source>
        <dbReference type="ARBA" id="ARBA00004141"/>
    </source>
</evidence>
<evidence type="ECO:0000256" key="10">
    <source>
        <dbReference type="SAM" id="Phobius"/>
    </source>
</evidence>
<dbReference type="InterPro" id="IPR034003">
    <property type="entry name" value="ABCG_PDR_2"/>
</dbReference>
<dbReference type="InterPro" id="IPR003439">
    <property type="entry name" value="ABC_transporter-like_ATP-bd"/>
</dbReference>
<gene>
    <name evidence="12" type="ORF">FRACYDRAFT_259799</name>
</gene>
<evidence type="ECO:0000256" key="2">
    <source>
        <dbReference type="ARBA" id="ARBA00006012"/>
    </source>
</evidence>
<name>A0A1E7FSE5_9STRA</name>
<feature type="transmembrane region" description="Helical" evidence="10">
    <location>
        <begin position="1281"/>
        <end position="1300"/>
    </location>
</feature>
<comment type="similarity">
    <text evidence="2">Belongs to the ABC transporter superfamily. ABCG family. PDR (TC 3.A.1.205) subfamily.</text>
</comment>
<dbReference type="PROSITE" id="PS50893">
    <property type="entry name" value="ABC_TRANSPORTER_2"/>
    <property type="match status" value="2"/>
</dbReference>
<keyword evidence="12" id="KW-0378">Hydrolase</keyword>
<feature type="transmembrane region" description="Helical" evidence="10">
    <location>
        <begin position="1528"/>
        <end position="1550"/>
    </location>
</feature>
<keyword evidence="8 10" id="KW-0472">Membrane</keyword>
<keyword evidence="6" id="KW-0067">ATP-binding</keyword>
<dbReference type="EMBL" id="KV784354">
    <property type="protein sequence ID" value="OEU21101.1"/>
    <property type="molecule type" value="Genomic_DNA"/>
</dbReference>
<dbReference type="GO" id="GO:0016020">
    <property type="term" value="C:membrane"/>
    <property type="evidence" value="ECO:0007669"/>
    <property type="project" value="UniProtKB-SubCell"/>
</dbReference>
<dbReference type="SUPFAM" id="SSF52540">
    <property type="entry name" value="P-loop containing nucleoside triphosphate hydrolases"/>
    <property type="match status" value="2"/>
</dbReference>
<feature type="transmembrane region" description="Helical" evidence="10">
    <location>
        <begin position="765"/>
        <end position="786"/>
    </location>
</feature>
<comment type="subcellular location">
    <subcellularLocation>
        <location evidence="1">Membrane</location>
        <topology evidence="1">Multi-pass membrane protein</topology>
    </subcellularLocation>
</comment>
<evidence type="ECO:0000256" key="4">
    <source>
        <dbReference type="ARBA" id="ARBA00022692"/>
    </source>
</evidence>
<dbReference type="KEGG" id="fcy:FRACYDRAFT_259799"/>
<dbReference type="Pfam" id="PF19055">
    <property type="entry name" value="ABC2_membrane_7"/>
    <property type="match status" value="1"/>
</dbReference>
<feature type="transmembrane region" description="Helical" evidence="10">
    <location>
        <begin position="798"/>
        <end position="820"/>
    </location>
</feature>
<feature type="domain" description="ABC transporter" evidence="11">
    <location>
        <begin position="946"/>
        <end position="1193"/>
    </location>
</feature>
<dbReference type="GO" id="GO:0140359">
    <property type="term" value="F:ABC-type transporter activity"/>
    <property type="evidence" value="ECO:0007669"/>
    <property type="project" value="InterPro"/>
</dbReference>
<dbReference type="InterPro" id="IPR003593">
    <property type="entry name" value="AAA+_ATPase"/>
</dbReference>
<dbReference type="InParanoid" id="A0A1E7FSE5"/>
<accession>A0A1E7FSE5</accession>
<dbReference type="InterPro" id="IPR013525">
    <property type="entry name" value="ABC2_TM"/>
</dbReference>
<proteinExistence type="inferred from homology"/>
<feature type="compositionally biased region" description="Basic and acidic residues" evidence="9">
    <location>
        <begin position="1"/>
        <end position="18"/>
    </location>
</feature>
<dbReference type="SMART" id="SM00382">
    <property type="entry name" value="AAA"/>
    <property type="match status" value="2"/>
</dbReference>
<reference evidence="12 13" key="1">
    <citation type="submission" date="2016-09" db="EMBL/GenBank/DDBJ databases">
        <title>Extensive genetic diversity and differential bi-allelic expression allows diatom success in the polar Southern Ocean.</title>
        <authorList>
            <consortium name="DOE Joint Genome Institute"/>
            <person name="Mock T."/>
            <person name="Otillar R.P."/>
            <person name="Strauss J."/>
            <person name="Dupont C."/>
            <person name="Frickenhaus S."/>
            <person name="Maumus F."/>
            <person name="Mcmullan M."/>
            <person name="Sanges R."/>
            <person name="Schmutz J."/>
            <person name="Toseland A."/>
            <person name="Valas R."/>
            <person name="Veluchamy A."/>
            <person name="Ward B.J."/>
            <person name="Allen A."/>
            <person name="Barry K."/>
            <person name="Falciatore A."/>
            <person name="Ferrante M."/>
            <person name="Fortunato A.E."/>
            <person name="Gloeckner G."/>
            <person name="Gruber A."/>
            <person name="Hipkin R."/>
            <person name="Janech M."/>
            <person name="Kroth P."/>
            <person name="Leese F."/>
            <person name="Lindquist E."/>
            <person name="Lyon B.R."/>
            <person name="Martin J."/>
            <person name="Mayer C."/>
            <person name="Parker M."/>
            <person name="Quesneville H."/>
            <person name="Raymond J."/>
            <person name="Uhlig C."/>
            <person name="Valentin K.U."/>
            <person name="Worden A.Z."/>
            <person name="Armbrust E.V."/>
            <person name="Bowler C."/>
            <person name="Green B."/>
            <person name="Moulton V."/>
            <person name="Van Oosterhout C."/>
            <person name="Grigoriev I."/>
        </authorList>
    </citation>
    <scope>NUCLEOTIDE SEQUENCE [LARGE SCALE GENOMIC DNA]</scope>
    <source>
        <strain evidence="12 13">CCMP1102</strain>
    </source>
</reference>
<evidence type="ECO:0000256" key="9">
    <source>
        <dbReference type="SAM" id="MobiDB-lite"/>
    </source>
</evidence>
<evidence type="ECO:0000313" key="12">
    <source>
        <dbReference type="EMBL" id="OEU21101.1"/>
    </source>
</evidence>
<feature type="transmembrane region" description="Helical" evidence="10">
    <location>
        <begin position="684"/>
        <end position="709"/>
    </location>
</feature>
<feature type="transmembrane region" description="Helical" evidence="10">
    <location>
        <begin position="1361"/>
        <end position="1383"/>
    </location>
</feature>
<dbReference type="GO" id="GO:0016887">
    <property type="term" value="F:ATP hydrolysis activity"/>
    <property type="evidence" value="ECO:0007669"/>
    <property type="project" value="InterPro"/>
</dbReference>
<keyword evidence="4 10" id="KW-0812">Transmembrane</keyword>
<dbReference type="OrthoDB" id="66620at2759"/>
<keyword evidence="7 10" id="KW-1133">Transmembrane helix</keyword>
<feature type="domain" description="ABC transporter" evidence="11">
    <location>
        <begin position="269"/>
        <end position="539"/>
    </location>
</feature>
<dbReference type="InterPro" id="IPR043926">
    <property type="entry name" value="ABCG_dom"/>
</dbReference>
<feature type="region of interest" description="Disordered" evidence="9">
    <location>
        <begin position="1"/>
        <end position="97"/>
    </location>
</feature>
<keyword evidence="5" id="KW-0547">Nucleotide-binding</keyword>
<feature type="transmembrane region" description="Helical" evidence="10">
    <location>
        <begin position="1395"/>
        <end position="1414"/>
    </location>
</feature>
<evidence type="ECO:0000256" key="7">
    <source>
        <dbReference type="ARBA" id="ARBA00022989"/>
    </source>
</evidence>
<keyword evidence="13" id="KW-1185">Reference proteome</keyword>
<feature type="compositionally biased region" description="Low complexity" evidence="9">
    <location>
        <begin position="19"/>
        <end position="29"/>
    </location>
</feature>
<dbReference type="Pfam" id="PF00005">
    <property type="entry name" value="ABC_tran"/>
    <property type="match status" value="2"/>
</dbReference>
<organism evidence="12 13">
    <name type="scientific">Fragilariopsis cylindrus CCMP1102</name>
    <dbReference type="NCBI Taxonomy" id="635003"/>
    <lineage>
        <taxon>Eukaryota</taxon>
        <taxon>Sar</taxon>
        <taxon>Stramenopiles</taxon>
        <taxon>Ochrophyta</taxon>
        <taxon>Bacillariophyta</taxon>
        <taxon>Bacillariophyceae</taxon>
        <taxon>Bacillariophycidae</taxon>
        <taxon>Bacillariales</taxon>
        <taxon>Bacillariaceae</taxon>
        <taxon>Fragilariopsis</taxon>
    </lineage>
</organism>
<dbReference type="InterPro" id="IPR027417">
    <property type="entry name" value="P-loop_NTPase"/>
</dbReference>
<evidence type="ECO:0000256" key="8">
    <source>
        <dbReference type="ARBA" id="ARBA00023136"/>
    </source>
</evidence>
<evidence type="ECO:0000313" key="13">
    <source>
        <dbReference type="Proteomes" id="UP000095751"/>
    </source>
</evidence>
<protein>
    <submittedName>
        <fullName evidence="12">p-loop containing nucleoside triphosphate hydrolase protein</fullName>
    </submittedName>
</protein>
<dbReference type="Gene3D" id="3.40.50.300">
    <property type="entry name" value="P-loop containing nucleotide triphosphate hydrolases"/>
    <property type="match status" value="2"/>
</dbReference>